<organism evidence="8 9">
    <name type="scientific">Aaosphaeria arxii CBS 175.79</name>
    <dbReference type="NCBI Taxonomy" id="1450172"/>
    <lineage>
        <taxon>Eukaryota</taxon>
        <taxon>Fungi</taxon>
        <taxon>Dikarya</taxon>
        <taxon>Ascomycota</taxon>
        <taxon>Pezizomycotina</taxon>
        <taxon>Dothideomycetes</taxon>
        <taxon>Pleosporomycetidae</taxon>
        <taxon>Pleosporales</taxon>
        <taxon>Pleosporales incertae sedis</taxon>
        <taxon>Aaosphaeria</taxon>
    </lineage>
</organism>
<evidence type="ECO:0000256" key="4">
    <source>
        <dbReference type="ARBA" id="ARBA00022968"/>
    </source>
</evidence>
<proteinExistence type="inferred from homology"/>
<feature type="compositionally biased region" description="Low complexity" evidence="7">
    <location>
        <begin position="85"/>
        <end position="97"/>
    </location>
</feature>
<evidence type="ECO:0000256" key="1">
    <source>
        <dbReference type="ARBA" id="ARBA00004606"/>
    </source>
</evidence>
<dbReference type="GO" id="GO:0016020">
    <property type="term" value="C:membrane"/>
    <property type="evidence" value="ECO:0007669"/>
    <property type="project" value="UniProtKB-SubCell"/>
</dbReference>
<evidence type="ECO:0000256" key="7">
    <source>
        <dbReference type="SAM" id="MobiDB-lite"/>
    </source>
</evidence>
<protein>
    <submittedName>
        <fullName evidence="8">Glycosyltransferase family 31 protein</fullName>
    </submittedName>
</protein>
<accession>A0A6A5X954</accession>
<evidence type="ECO:0000256" key="2">
    <source>
        <dbReference type="ARBA" id="ARBA00006462"/>
    </source>
</evidence>
<keyword evidence="4" id="KW-0735">Signal-anchor</keyword>
<keyword evidence="5" id="KW-1133">Transmembrane helix</keyword>
<dbReference type="GeneID" id="54286863"/>
<evidence type="ECO:0000256" key="3">
    <source>
        <dbReference type="ARBA" id="ARBA00022692"/>
    </source>
</evidence>
<evidence type="ECO:0000313" key="9">
    <source>
        <dbReference type="Proteomes" id="UP000799778"/>
    </source>
</evidence>
<sequence length="601" mass="67547">MPLFTPSRIIVIIAAFSLFTLFWSWGTSSGEVKQAFPGGQTEKPQNPAAHPAPHPATPQQQPGEKVDGDNKDDIRASMLSSIVLTPTPIHTSTPTPIAKNTETSVKKQDNAGNVVGDKTVESKQEASTETIKQQETSTTESSSHTQAAVQEAKTSATEEVKAGTPSNPTTLVKAISTSKPAVVAQPTPSAPKPEEQEIEKFCNKVKGAPQIMIVLRTSKGEIEEKLSTHLKTLLACAPNFAIFSDHSGAFEGHKVHDALEDISDKFKQQHAEFKQYEDMKTQAVQAGTVDKELDKWKFLPMVYRAYQMNPDSRFWMFIEADTSLSWTNVLQWINRLDYRIPYYSGAPTFLTDVKFAQRGAGIFISQGAMRLYAKSYREHYATTWEPRVSKECCGDMVLSVAMSQAHVEFYDAFPKLQSETPATIDWTNLHWCSPMVSWHPMNADDLSMIWEAERNWTSEHGWSKPFHYGDAFVQIIEPQLEAVKNDWDNISADSKIVKPPGANEADPSSDWAKYSEELRNAVKSPEDCKKVCELATDCVQWKHSTKGEGECYSGKVLRLGRKQPKKEGEPTWTSGWMLDRIQKIKQDWACKETKWRFNQKR</sequence>
<reference evidence="8" key="1">
    <citation type="journal article" date="2020" name="Stud. Mycol.">
        <title>101 Dothideomycetes genomes: a test case for predicting lifestyles and emergence of pathogens.</title>
        <authorList>
            <person name="Haridas S."/>
            <person name="Albert R."/>
            <person name="Binder M."/>
            <person name="Bloem J."/>
            <person name="Labutti K."/>
            <person name="Salamov A."/>
            <person name="Andreopoulos B."/>
            <person name="Baker S."/>
            <person name="Barry K."/>
            <person name="Bills G."/>
            <person name="Bluhm B."/>
            <person name="Cannon C."/>
            <person name="Castanera R."/>
            <person name="Culley D."/>
            <person name="Daum C."/>
            <person name="Ezra D."/>
            <person name="Gonzalez J."/>
            <person name="Henrissat B."/>
            <person name="Kuo A."/>
            <person name="Liang C."/>
            <person name="Lipzen A."/>
            <person name="Lutzoni F."/>
            <person name="Magnuson J."/>
            <person name="Mondo S."/>
            <person name="Nolan M."/>
            <person name="Ohm R."/>
            <person name="Pangilinan J."/>
            <person name="Park H.-J."/>
            <person name="Ramirez L."/>
            <person name="Alfaro M."/>
            <person name="Sun H."/>
            <person name="Tritt A."/>
            <person name="Yoshinaga Y."/>
            <person name="Zwiers L.-H."/>
            <person name="Turgeon B."/>
            <person name="Goodwin S."/>
            <person name="Spatafora J."/>
            <person name="Crous P."/>
            <person name="Grigoriev I."/>
        </authorList>
    </citation>
    <scope>NUCLEOTIDE SEQUENCE</scope>
    <source>
        <strain evidence="8">CBS 175.79</strain>
    </source>
</reference>
<dbReference type="PANTHER" id="PTHR23033">
    <property type="entry name" value="BETA1,3-GALACTOSYLTRANSFERASE"/>
    <property type="match status" value="1"/>
</dbReference>
<dbReference type="RefSeq" id="XP_033377821.1">
    <property type="nucleotide sequence ID" value="XM_033529466.1"/>
</dbReference>
<evidence type="ECO:0000256" key="6">
    <source>
        <dbReference type="ARBA" id="ARBA00023136"/>
    </source>
</evidence>
<feature type="compositionally biased region" description="Low complexity" evidence="7">
    <location>
        <begin position="127"/>
        <end position="146"/>
    </location>
</feature>
<keyword evidence="8" id="KW-0808">Transferase</keyword>
<evidence type="ECO:0000256" key="5">
    <source>
        <dbReference type="ARBA" id="ARBA00022989"/>
    </source>
</evidence>
<dbReference type="Proteomes" id="UP000799778">
    <property type="component" value="Unassembled WGS sequence"/>
</dbReference>
<comment type="similarity">
    <text evidence="2">Belongs to the glycosyltransferase 31 family. Beta3-Gal-T subfamily.</text>
</comment>
<dbReference type="EMBL" id="ML978078">
    <property type="protein sequence ID" value="KAF2009482.1"/>
    <property type="molecule type" value="Genomic_DNA"/>
</dbReference>
<dbReference type="Gene3D" id="3.90.550.50">
    <property type="match status" value="1"/>
</dbReference>
<feature type="compositionally biased region" description="Basic and acidic residues" evidence="7">
    <location>
        <begin position="64"/>
        <end position="75"/>
    </location>
</feature>
<dbReference type="AlphaFoldDB" id="A0A6A5X954"/>
<dbReference type="PANTHER" id="PTHR23033:SF40">
    <property type="entry name" value="APPLE DOMAIN-CONTAINING PROTEIN"/>
    <property type="match status" value="1"/>
</dbReference>
<evidence type="ECO:0000313" key="8">
    <source>
        <dbReference type="EMBL" id="KAF2009482.1"/>
    </source>
</evidence>
<name>A0A6A5X954_9PLEO</name>
<keyword evidence="9" id="KW-1185">Reference proteome</keyword>
<keyword evidence="6" id="KW-0472">Membrane</keyword>
<feature type="region of interest" description="Disordered" evidence="7">
    <location>
        <begin position="33"/>
        <end position="169"/>
    </location>
</feature>
<dbReference type="GO" id="GO:0016740">
    <property type="term" value="F:transferase activity"/>
    <property type="evidence" value="ECO:0007669"/>
    <property type="project" value="UniProtKB-KW"/>
</dbReference>
<gene>
    <name evidence="8" type="ORF">BU24DRAFT_428377</name>
</gene>
<keyword evidence="3" id="KW-0812">Transmembrane</keyword>
<comment type="subcellular location">
    <subcellularLocation>
        <location evidence="1">Membrane</location>
        <topology evidence="1">Single-pass type II membrane protein</topology>
    </subcellularLocation>
</comment>
<dbReference type="InterPro" id="IPR026050">
    <property type="entry name" value="C1GALT1/C1GALT1_chp1"/>
</dbReference>
<dbReference type="OrthoDB" id="414175at2759"/>